<evidence type="ECO:0000256" key="1">
    <source>
        <dbReference type="ARBA" id="ARBA00022771"/>
    </source>
</evidence>
<dbReference type="InterPro" id="IPR013083">
    <property type="entry name" value="Znf_RING/FYVE/PHD"/>
</dbReference>
<sequence>MSRKKKKKLALVNMQSEHKSLPIASKPTAHQDRPPRFLRKPKAEAPNPPQSGCFAKLLEKLKVKFPSATAEELSPYIKKVRQSHGGSMCGLHMATIIQEVTHLMSSAEVRRRSRMPGSGITNQIKPNNVEYREEECPICIGSLREQKTRTLDCGHVFHDQ</sequence>
<evidence type="ECO:0000313" key="7">
    <source>
        <dbReference type="RefSeq" id="XP_006815297.1"/>
    </source>
</evidence>
<dbReference type="SUPFAM" id="SSF57850">
    <property type="entry name" value="RING/U-box"/>
    <property type="match status" value="1"/>
</dbReference>
<evidence type="ECO:0000259" key="5">
    <source>
        <dbReference type="Pfam" id="PF24905"/>
    </source>
</evidence>
<dbReference type="Gene3D" id="3.30.40.10">
    <property type="entry name" value="Zinc/RING finger domain, C3HC4 (zinc finger)"/>
    <property type="match status" value="1"/>
</dbReference>
<feature type="domain" description="TTC3/DZIP3/RBM44-like helical" evidence="5">
    <location>
        <begin position="54"/>
        <end position="105"/>
    </location>
</feature>
<dbReference type="InterPro" id="IPR056870">
    <property type="entry name" value="TTC3/DZIP3/RBM44-like_helical"/>
</dbReference>
<keyword evidence="1" id="KW-0479">Metal-binding</keyword>
<protein>
    <submittedName>
        <fullName evidence="7">Uncharacterized protein LOC102805928</fullName>
    </submittedName>
</protein>
<dbReference type="PANTHER" id="PTHR17550">
    <property type="entry name" value="E3 UBIQUITIN-PROTEIN LIGASE TTC3"/>
    <property type="match status" value="1"/>
</dbReference>
<reference evidence="7" key="1">
    <citation type="submission" date="2025-08" db="UniProtKB">
        <authorList>
            <consortium name="RefSeq"/>
        </authorList>
    </citation>
    <scope>IDENTIFICATION</scope>
    <source>
        <tissue evidence="7">Testes</tissue>
    </source>
</reference>
<dbReference type="PANTHER" id="PTHR17550:SF4">
    <property type="entry name" value="E3 UBIQUITIN-PROTEIN LIGASE TTC3"/>
    <property type="match status" value="1"/>
</dbReference>
<dbReference type="Pfam" id="PF24905">
    <property type="entry name" value="TTC3_9th"/>
    <property type="match status" value="1"/>
</dbReference>
<keyword evidence="1" id="KW-0863">Zinc-finger</keyword>
<accession>A0ABM0M5K6</accession>
<name>A0ABM0M5K6_SACKO</name>
<dbReference type="Proteomes" id="UP000694865">
    <property type="component" value="Unplaced"/>
</dbReference>
<dbReference type="Pfam" id="PF17123">
    <property type="entry name" value="zf-RING_11"/>
    <property type="match status" value="1"/>
</dbReference>
<evidence type="ECO:0000259" key="4">
    <source>
        <dbReference type="Pfam" id="PF17123"/>
    </source>
</evidence>
<evidence type="ECO:0000313" key="6">
    <source>
        <dbReference type="Proteomes" id="UP000694865"/>
    </source>
</evidence>
<proteinExistence type="predicted"/>
<keyword evidence="6" id="KW-1185">Reference proteome</keyword>
<keyword evidence="2" id="KW-0862">Zinc</keyword>
<dbReference type="InterPro" id="IPR001841">
    <property type="entry name" value="Znf_RING"/>
</dbReference>
<feature type="region of interest" description="Disordered" evidence="3">
    <location>
        <begin position="1"/>
        <end position="51"/>
    </location>
</feature>
<feature type="domain" description="RING-type" evidence="4">
    <location>
        <begin position="135"/>
        <end position="159"/>
    </location>
</feature>
<gene>
    <name evidence="7" type="primary">LOC102805928</name>
</gene>
<evidence type="ECO:0000256" key="2">
    <source>
        <dbReference type="ARBA" id="ARBA00022833"/>
    </source>
</evidence>
<evidence type="ECO:0000256" key="3">
    <source>
        <dbReference type="SAM" id="MobiDB-lite"/>
    </source>
</evidence>
<dbReference type="RefSeq" id="XP_006815297.1">
    <property type="nucleotide sequence ID" value="XM_006815234.1"/>
</dbReference>
<organism evidence="6 7">
    <name type="scientific">Saccoglossus kowalevskii</name>
    <name type="common">Acorn worm</name>
    <dbReference type="NCBI Taxonomy" id="10224"/>
    <lineage>
        <taxon>Eukaryota</taxon>
        <taxon>Metazoa</taxon>
        <taxon>Hemichordata</taxon>
        <taxon>Enteropneusta</taxon>
        <taxon>Harrimaniidae</taxon>
        <taxon>Saccoglossus</taxon>
    </lineage>
</organism>
<feature type="non-terminal residue" evidence="7">
    <location>
        <position position="160"/>
    </location>
</feature>
<dbReference type="GeneID" id="102805928"/>